<dbReference type="EMBL" id="JACAZI010000025">
    <property type="protein sequence ID" value="KAF7335120.1"/>
    <property type="molecule type" value="Genomic_DNA"/>
</dbReference>
<feature type="region of interest" description="Disordered" evidence="1">
    <location>
        <begin position="278"/>
        <end position="297"/>
    </location>
</feature>
<keyword evidence="3" id="KW-1185">Reference proteome</keyword>
<reference evidence="2" key="1">
    <citation type="submission" date="2020-05" db="EMBL/GenBank/DDBJ databases">
        <title>Mycena genomes resolve the evolution of fungal bioluminescence.</title>
        <authorList>
            <person name="Tsai I.J."/>
        </authorList>
    </citation>
    <scope>NUCLEOTIDE SEQUENCE</scope>
    <source>
        <strain evidence="2">CCC161011</strain>
    </source>
</reference>
<dbReference type="Proteomes" id="UP000620124">
    <property type="component" value="Unassembled WGS sequence"/>
</dbReference>
<dbReference type="InterPro" id="IPR049756">
    <property type="entry name" value="PlcA-like_dom"/>
</dbReference>
<dbReference type="AlphaFoldDB" id="A0A8H6X6S7"/>
<evidence type="ECO:0000256" key="1">
    <source>
        <dbReference type="SAM" id="MobiDB-lite"/>
    </source>
</evidence>
<sequence length="946" mass="104235">MDMPKLTSTVTMAHAAGGKADQLQHTVSEHASTTDATGGKGDSQAKTRFESEVVELTPTTNAHGKAVFSEASTTNNTFEAAGPDSVRGGPQYYGMAAEHASIGDLVELQLDTGIIKGKDFKYPAGPLGDKILSYGHIVALAGDFYGNFQLVGDAEQLSDNLTKDTSLEDIIKRADGVAGTLSNDTRKYLGAVLATMGKEKNEVDIGLKAGKDAAQIFAKIGKDYDEKYESDTKIDNFIPGGAYALLAHCNWDHFGKDAQRAYGVVHIAALFKAKEANDAHNRKKNAEETGGKYDGPTPDRIMQEAYFLEAYAQHFLTDLFSSGHLRTPRRALHGKLEISEALPSKLPLSEAVYALDFTAKRMHDEDCANGLWVRNSKGQGWAVYGDKQILSAKSNENFRRALIAAQAGLDEVWETRKTGESPKNGKFAALELTPKLDDELKWRNFCPLFWISDGILYKRRALENRSDFSESEYNAQFKERIKTLEEITDSGPQTKMYPWSQGFISQTSFVHLRVAPSTKPGLLESWYGPLKTEGRGSTWTMVNQFHSPLKLWGGEIWVSAAALTSDVRILVARVTQEDGWHHRHVGIQADSVKWELETKEGNFAHFLTDVLYGNFSSDPAPTQIGMIKYSEKFDGSGGRIDTWYIDAPYTQPPKEVSAFVWDTPTLLSFLLSHKLHSTDTYQTFVGFGKGTLYFATYSKGYTAFSHSWVTLELKENPNLLKYTIFAVVGVDTDPVNRPTGSGPAPRPLMFVTVNGDRMKFDFLSFTREKGKLQLSASSVVEYPIIWRANTYLGWFFAASKVITLGMQSGVNEASLVVVVFPWNNIKVPVVSKISLSTDKGSLLSAPFMVPVRTMLTSYTYPDGNTADGEIIPGETTDSAIIMFFDNYGILGARVLAPKKNAADSEYELKGQIPAIAGQAVNATGWNKKVGTISENISVFQKDVKFC</sequence>
<protein>
    <submittedName>
        <fullName evidence="2">Phosphatidylcholine-hydrolyzing phospholipase</fullName>
    </submittedName>
</protein>
<dbReference type="CDD" id="cd22893">
    <property type="entry name" value="PlcA-like"/>
    <property type="match status" value="1"/>
</dbReference>
<evidence type="ECO:0000313" key="2">
    <source>
        <dbReference type="EMBL" id="KAF7335120.1"/>
    </source>
</evidence>
<name>A0A8H6X6S7_9AGAR</name>
<evidence type="ECO:0000313" key="3">
    <source>
        <dbReference type="Proteomes" id="UP000620124"/>
    </source>
</evidence>
<proteinExistence type="predicted"/>
<comment type="caution">
    <text evidence="2">The sequence shown here is derived from an EMBL/GenBank/DDBJ whole genome shotgun (WGS) entry which is preliminary data.</text>
</comment>
<dbReference type="OrthoDB" id="5273855at2759"/>
<organism evidence="2 3">
    <name type="scientific">Mycena venus</name>
    <dbReference type="NCBI Taxonomy" id="2733690"/>
    <lineage>
        <taxon>Eukaryota</taxon>
        <taxon>Fungi</taxon>
        <taxon>Dikarya</taxon>
        <taxon>Basidiomycota</taxon>
        <taxon>Agaricomycotina</taxon>
        <taxon>Agaricomycetes</taxon>
        <taxon>Agaricomycetidae</taxon>
        <taxon>Agaricales</taxon>
        <taxon>Marasmiineae</taxon>
        <taxon>Mycenaceae</taxon>
        <taxon>Mycena</taxon>
    </lineage>
</organism>
<accession>A0A8H6X6S7</accession>
<feature type="compositionally biased region" description="Basic and acidic residues" evidence="1">
    <location>
        <begin position="278"/>
        <end position="291"/>
    </location>
</feature>
<gene>
    <name evidence="2" type="ORF">MVEN_02262700</name>
</gene>